<comment type="caution">
    <text evidence="1">The sequence shown here is derived from an EMBL/GenBank/DDBJ whole genome shotgun (WGS) entry which is preliminary data.</text>
</comment>
<evidence type="ECO:0000313" key="2">
    <source>
        <dbReference type="Proteomes" id="UP000291343"/>
    </source>
</evidence>
<name>A0A482XQ50_LAOST</name>
<evidence type="ECO:0000313" key="1">
    <source>
        <dbReference type="EMBL" id="RZF47569.1"/>
    </source>
</evidence>
<dbReference type="EMBL" id="QKKF02004025">
    <property type="protein sequence ID" value="RZF47569.1"/>
    <property type="molecule type" value="Genomic_DNA"/>
</dbReference>
<proteinExistence type="predicted"/>
<dbReference type="Proteomes" id="UP000291343">
    <property type="component" value="Unassembled WGS sequence"/>
</dbReference>
<keyword evidence="2" id="KW-1185">Reference proteome</keyword>
<accession>A0A482XQ50</accession>
<protein>
    <submittedName>
        <fullName evidence="1">Uncharacterized protein</fullName>
    </submittedName>
</protein>
<dbReference type="AlphaFoldDB" id="A0A482XQ50"/>
<gene>
    <name evidence="1" type="ORF">LSTR_LSTR015382</name>
</gene>
<sequence length="134" mass="15288">MMFYLSGKGYRTNVTSKHRLTILSVRRRTEVEEEKEMQRLFTCHYPTCALGTFFCSTSADLVARGLNSSHISNAPRLFWDCQVAQNSCPTRQEQPRTHFSCRELVSRRLNKGPIITQCFLAPDTRSAEPGRSLG</sequence>
<organism evidence="1 2">
    <name type="scientific">Laodelphax striatellus</name>
    <name type="common">Small brown planthopper</name>
    <name type="synonym">Delphax striatella</name>
    <dbReference type="NCBI Taxonomy" id="195883"/>
    <lineage>
        <taxon>Eukaryota</taxon>
        <taxon>Metazoa</taxon>
        <taxon>Ecdysozoa</taxon>
        <taxon>Arthropoda</taxon>
        <taxon>Hexapoda</taxon>
        <taxon>Insecta</taxon>
        <taxon>Pterygota</taxon>
        <taxon>Neoptera</taxon>
        <taxon>Paraneoptera</taxon>
        <taxon>Hemiptera</taxon>
        <taxon>Auchenorrhyncha</taxon>
        <taxon>Fulgoroidea</taxon>
        <taxon>Delphacidae</taxon>
        <taxon>Criomorphinae</taxon>
        <taxon>Laodelphax</taxon>
    </lineage>
</organism>
<dbReference type="InParanoid" id="A0A482XQ50"/>
<reference evidence="1 2" key="1">
    <citation type="journal article" date="2017" name="Gigascience">
        <title>Genome sequence of the small brown planthopper, Laodelphax striatellus.</title>
        <authorList>
            <person name="Zhu J."/>
            <person name="Jiang F."/>
            <person name="Wang X."/>
            <person name="Yang P."/>
            <person name="Bao Y."/>
            <person name="Zhao W."/>
            <person name="Wang W."/>
            <person name="Lu H."/>
            <person name="Wang Q."/>
            <person name="Cui N."/>
            <person name="Li J."/>
            <person name="Chen X."/>
            <person name="Luo L."/>
            <person name="Yu J."/>
            <person name="Kang L."/>
            <person name="Cui F."/>
        </authorList>
    </citation>
    <scope>NUCLEOTIDE SEQUENCE [LARGE SCALE GENOMIC DNA]</scope>
    <source>
        <strain evidence="1">Lst14</strain>
    </source>
</reference>